<keyword evidence="1" id="KW-1185">Reference proteome</keyword>
<dbReference type="Proteomes" id="UP000887574">
    <property type="component" value="Unplaced"/>
</dbReference>
<dbReference type="WBParaSite" id="jg25698">
    <property type="protein sequence ID" value="jg25698"/>
    <property type="gene ID" value="jg25698"/>
</dbReference>
<organism evidence="1 2">
    <name type="scientific">Ditylenchus dipsaci</name>
    <dbReference type="NCBI Taxonomy" id="166011"/>
    <lineage>
        <taxon>Eukaryota</taxon>
        <taxon>Metazoa</taxon>
        <taxon>Ecdysozoa</taxon>
        <taxon>Nematoda</taxon>
        <taxon>Chromadorea</taxon>
        <taxon>Rhabditida</taxon>
        <taxon>Tylenchina</taxon>
        <taxon>Tylenchomorpha</taxon>
        <taxon>Sphaerularioidea</taxon>
        <taxon>Anguinidae</taxon>
        <taxon>Anguininae</taxon>
        <taxon>Ditylenchus</taxon>
    </lineage>
</organism>
<sequence length="108" mass="12594">MEIFERYYRSGDPKDLRSFFRLSPQRFWIHLLACFKNGQPADGLISLDAHIYFRMSGYEPLRRCNARYGFLHVIGALDGKLIARTRPDKSDELYWCLKGFIASAARSL</sequence>
<evidence type="ECO:0000313" key="2">
    <source>
        <dbReference type="WBParaSite" id="jg25698"/>
    </source>
</evidence>
<name>A0A915E1H9_9BILA</name>
<dbReference type="AlphaFoldDB" id="A0A915E1H9"/>
<evidence type="ECO:0000313" key="1">
    <source>
        <dbReference type="Proteomes" id="UP000887574"/>
    </source>
</evidence>
<accession>A0A915E1H9</accession>
<protein>
    <submittedName>
        <fullName evidence="2">Transposase</fullName>
    </submittedName>
</protein>
<proteinExistence type="predicted"/>
<reference evidence="2" key="1">
    <citation type="submission" date="2022-11" db="UniProtKB">
        <authorList>
            <consortium name="WormBaseParasite"/>
        </authorList>
    </citation>
    <scope>IDENTIFICATION</scope>
</reference>